<dbReference type="OrthoDB" id="581415at2"/>
<dbReference type="Proteomes" id="UP000031532">
    <property type="component" value="Unassembled WGS sequence"/>
</dbReference>
<dbReference type="EMBL" id="JTJC03000006">
    <property type="protein sequence ID" value="NHC36919.1"/>
    <property type="molecule type" value="Genomic_DNA"/>
</dbReference>
<organism evidence="4 5">
    <name type="scientific">Scytonema millei VB511283</name>
    <dbReference type="NCBI Taxonomy" id="1245923"/>
    <lineage>
        <taxon>Bacteria</taxon>
        <taxon>Bacillati</taxon>
        <taxon>Cyanobacteriota</taxon>
        <taxon>Cyanophyceae</taxon>
        <taxon>Nostocales</taxon>
        <taxon>Scytonemataceae</taxon>
        <taxon>Scytonema</taxon>
    </lineage>
</organism>
<dbReference type="SUPFAM" id="SSF48452">
    <property type="entry name" value="TPR-like"/>
    <property type="match status" value="1"/>
</dbReference>
<gene>
    <name evidence="4" type="ORF">QH73_0020155</name>
</gene>
<accession>A0A9X5EA59</accession>
<dbReference type="Gene3D" id="1.25.40.10">
    <property type="entry name" value="Tetratricopeptide repeat domain"/>
    <property type="match status" value="1"/>
</dbReference>
<name>A0A9X5EA59_9CYAN</name>
<keyword evidence="3" id="KW-0472">Membrane</keyword>
<sequence>MSQPSRSRWFINLVLALGAVFFIGASMLPLLEGIVKDSQPAQEATPTASQTARSQSSSPLVNQAQEYELVLKQEPDNQAALKGLVEVRVRQRDFQGAIAPLEKLIALNPNEGLYHLVLGQVYAAQKNSDRANAAFDRAMQIDRKDYRPVLGKALLLQEQGKPELAKPLFEQAAALAPSPSEKEQINKLANPQPATSAPAVPQQEQK</sequence>
<dbReference type="InterPro" id="IPR011990">
    <property type="entry name" value="TPR-like_helical_dom_sf"/>
</dbReference>
<evidence type="ECO:0000313" key="5">
    <source>
        <dbReference type="Proteomes" id="UP000031532"/>
    </source>
</evidence>
<comment type="caution">
    <text evidence="4">The sequence shown here is derived from an EMBL/GenBank/DDBJ whole genome shotgun (WGS) entry which is preliminary data.</text>
</comment>
<keyword evidence="3" id="KW-1133">Transmembrane helix</keyword>
<feature type="repeat" description="TPR" evidence="1">
    <location>
        <begin position="112"/>
        <end position="145"/>
    </location>
</feature>
<dbReference type="InterPro" id="IPR019734">
    <property type="entry name" value="TPR_rpt"/>
</dbReference>
<dbReference type="Pfam" id="PF13432">
    <property type="entry name" value="TPR_16"/>
    <property type="match status" value="1"/>
</dbReference>
<feature type="region of interest" description="Disordered" evidence="2">
    <location>
        <begin position="175"/>
        <end position="206"/>
    </location>
</feature>
<keyword evidence="1" id="KW-0802">TPR repeat</keyword>
<dbReference type="AlphaFoldDB" id="A0A9X5EA59"/>
<protein>
    <submittedName>
        <fullName evidence="4">Tetratricopeptide repeat protein</fullName>
    </submittedName>
</protein>
<dbReference type="SMART" id="SM00028">
    <property type="entry name" value="TPR"/>
    <property type="match status" value="3"/>
</dbReference>
<evidence type="ECO:0000256" key="2">
    <source>
        <dbReference type="SAM" id="MobiDB-lite"/>
    </source>
</evidence>
<reference evidence="4 5" key="1">
    <citation type="journal article" date="2015" name="Genome Announc.">
        <title>Draft Genome Sequence of the Terrestrial Cyanobacterium Scytonema millei VB511283, Isolated from Eastern India.</title>
        <authorList>
            <person name="Sen D."/>
            <person name="Chandrababunaidu M.M."/>
            <person name="Singh D."/>
            <person name="Sanghi N."/>
            <person name="Ghorai A."/>
            <person name="Mishra G.P."/>
            <person name="Madduluri M."/>
            <person name="Adhikary S.P."/>
            <person name="Tripathy S."/>
        </authorList>
    </citation>
    <scope>NUCLEOTIDE SEQUENCE [LARGE SCALE GENOMIC DNA]</scope>
    <source>
        <strain evidence="4 5">VB511283</strain>
    </source>
</reference>
<keyword evidence="5" id="KW-1185">Reference proteome</keyword>
<dbReference type="PANTHER" id="PTHR12558">
    <property type="entry name" value="CELL DIVISION CYCLE 16,23,27"/>
    <property type="match status" value="1"/>
</dbReference>
<dbReference type="PROSITE" id="PS50005">
    <property type="entry name" value="TPR"/>
    <property type="match status" value="1"/>
</dbReference>
<keyword evidence="3" id="KW-0812">Transmembrane</keyword>
<evidence type="ECO:0000313" key="4">
    <source>
        <dbReference type="EMBL" id="NHC36919.1"/>
    </source>
</evidence>
<evidence type="ECO:0000256" key="1">
    <source>
        <dbReference type="PROSITE-ProRule" id="PRU00339"/>
    </source>
</evidence>
<evidence type="ECO:0000256" key="3">
    <source>
        <dbReference type="SAM" id="Phobius"/>
    </source>
</evidence>
<dbReference type="RefSeq" id="WP_132867416.1">
    <property type="nucleotide sequence ID" value="NZ_JTJC03000006.1"/>
</dbReference>
<proteinExistence type="predicted"/>
<dbReference type="Pfam" id="PF13181">
    <property type="entry name" value="TPR_8"/>
    <property type="match status" value="1"/>
</dbReference>
<dbReference type="PANTHER" id="PTHR12558:SF33">
    <property type="entry name" value="BLL7664 PROTEIN"/>
    <property type="match status" value="1"/>
</dbReference>
<feature type="transmembrane region" description="Helical" evidence="3">
    <location>
        <begin position="9"/>
        <end position="31"/>
    </location>
</feature>